<gene>
    <name evidence="11" type="ORF">M72_01731</name>
</gene>
<dbReference type="InterPro" id="IPR013525">
    <property type="entry name" value="ABC2_TM"/>
</dbReference>
<dbReference type="PANTHER" id="PTHR30413">
    <property type="entry name" value="INNER MEMBRANE TRANSPORT PERMEASE"/>
    <property type="match status" value="1"/>
</dbReference>
<dbReference type="EMBL" id="CVRR01000005">
    <property type="protein sequence ID" value="CRL33307.1"/>
    <property type="molecule type" value="Genomic_DNA"/>
</dbReference>
<evidence type="ECO:0000256" key="1">
    <source>
        <dbReference type="ARBA" id="ARBA00004429"/>
    </source>
</evidence>
<evidence type="ECO:0000313" key="11">
    <source>
        <dbReference type="EMBL" id="CRL33307.1"/>
    </source>
</evidence>
<dbReference type="OrthoDB" id="9786910at2"/>
<evidence type="ECO:0000256" key="2">
    <source>
        <dbReference type="ARBA" id="ARBA00007783"/>
    </source>
</evidence>
<keyword evidence="5" id="KW-0997">Cell inner membrane</keyword>
<dbReference type="GO" id="GO:0015920">
    <property type="term" value="P:lipopolysaccharide transport"/>
    <property type="evidence" value="ECO:0007669"/>
    <property type="project" value="TreeGrafter"/>
</dbReference>
<comment type="caution">
    <text evidence="9">Lacks conserved residue(s) required for the propagation of feature annotation.</text>
</comment>
<protein>
    <recommendedName>
        <fullName evidence="9">Transport permease protein</fullName>
    </recommendedName>
</protein>
<keyword evidence="8 9" id="KW-0472">Membrane</keyword>
<name>A0A0M6WD52_9FIRM</name>
<dbReference type="Pfam" id="PF01061">
    <property type="entry name" value="ABC2_membrane"/>
    <property type="match status" value="1"/>
</dbReference>
<feature type="transmembrane region" description="Helical" evidence="9">
    <location>
        <begin position="136"/>
        <end position="160"/>
    </location>
</feature>
<dbReference type="RefSeq" id="WP_055066958.1">
    <property type="nucleotide sequence ID" value="NZ_CP173697.1"/>
</dbReference>
<evidence type="ECO:0000256" key="5">
    <source>
        <dbReference type="ARBA" id="ARBA00022519"/>
    </source>
</evidence>
<evidence type="ECO:0000259" key="10">
    <source>
        <dbReference type="PROSITE" id="PS51012"/>
    </source>
</evidence>
<dbReference type="PANTHER" id="PTHR30413:SF8">
    <property type="entry name" value="TRANSPORT PERMEASE PROTEIN"/>
    <property type="match status" value="1"/>
</dbReference>
<dbReference type="Proteomes" id="UP000049979">
    <property type="component" value="Unassembled WGS sequence"/>
</dbReference>
<dbReference type="GO" id="GO:0140359">
    <property type="term" value="F:ABC-type transporter activity"/>
    <property type="evidence" value="ECO:0007669"/>
    <property type="project" value="InterPro"/>
</dbReference>
<evidence type="ECO:0000256" key="8">
    <source>
        <dbReference type="ARBA" id="ARBA00023136"/>
    </source>
</evidence>
<keyword evidence="6 9" id="KW-0812">Transmembrane</keyword>
<feature type="transmembrane region" description="Helical" evidence="9">
    <location>
        <begin position="31"/>
        <end position="57"/>
    </location>
</feature>
<feature type="domain" description="ABC transmembrane type-2" evidence="10">
    <location>
        <begin position="32"/>
        <end position="250"/>
    </location>
</feature>
<dbReference type="AlphaFoldDB" id="A0A0M6WD52"/>
<feature type="transmembrane region" description="Helical" evidence="9">
    <location>
        <begin position="224"/>
        <end position="247"/>
    </location>
</feature>
<keyword evidence="12" id="KW-1185">Reference proteome</keyword>
<dbReference type="InterPro" id="IPR047817">
    <property type="entry name" value="ABC2_TM_bact-type"/>
</dbReference>
<reference evidence="12" key="1">
    <citation type="submission" date="2015-05" db="EMBL/GenBank/DDBJ databases">
        <authorList>
            <consortium name="Pathogen Informatics"/>
        </authorList>
    </citation>
    <scope>NUCLEOTIDE SEQUENCE [LARGE SCALE GENOMIC DNA]</scope>
    <source>
        <strain evidence="12">M72</strain>
    </source>
</reference>
<comment type="similarity">
    <text evidence="2 9">Belongs to the ABC-2 integral membrane protein family.</text>
</comment>
<dbReference type="PROSITE" id="PS51012">
    <property type="entry name" value="ABC_TM2"/>
    <property type="match status" value="1"/>
</dbReference>
<keyword evidence="3 9" id="KW-0813">Transport</keyword>
<feature type="transmembrane region" description="Helical" evidence="9">
    <location>
        <begin position="104"/>
        <end position="130"/>
    </location>
</feature>
<comment type="subcellular location">
    <subcellularLocation>
        <location evidence="1">Cell inner membrane</location>
        <topology evidence="1">Multi-pass membrane protein</topology>
    </subcellularLocation>
    <subcellularLocation>
        <location evidence="9">Cell membrane</location>
        <topology evidence="9">Multi-pass membrane protein</topology>
    </subcellularLocation>
</comment>
<feature type="transmembrane region" description="Helical" evidence="9">
    <location>
        <begin position="172"/>
        <end position="190"/>
    </location>
</feature>
<evidence type="ECO:0000256" key="3">
    <source>
        <dbReference type="ARBA" id="ARBA00022448"/>
    </source>
</evidence>
<sequence length="258" mass="30127">MKKRIDTFWRYRNLLFELVKKGIKLKYRRSYLGIIWSLLEPVMTTIVLTIVFGTLYGNKDHTFPLYILSGRLLYSYFAQGTKVSLKSIRQNSAMIKKVYVPKYLYPLSSVLYNFIIFLISLIVLVLLGIFTGNYPTLHWLLIAFPLLVLLIMTFGVGMILATIGVFFRDMEYLWEVALMIVMYTCAIFYYPERLLKSGYSWVLTVNPVYNVIINVRNIIFHEAFNWGCMTYACVFALVSVVVGVIVFHKNQDKFILYI</sequence>
<evidence type="ECO:0000256" key="7">
    <source>
        <dbReference type="ARBA" id="ARBA00022989"/>
    </source>
</evidence>
<keyword evidence="7 9" id="KW-1133">Transmembrane helix</keyword>
<evidence type="ECO:0000256" key="4">
    <source>
        <dbReference type="ARBA" id="ARBA00022475"/>
    </source>
</evidence>
<evidence type="ECO:0000256" key="9">
    <source>
        <dbReference type="RuleBase" id="RU361157"/>
    </source>
</evidence>
<keyword evidence="4 9" id="KW-1003">Cell membrane</keyword>
<evidence type="ECO:0000313" key="12">
    <source>
        <dbReference type="Proteomes" id="UP000049979"/>
    </source>
</evidence>
<dbReference type="GO" id="GO:0005886">
    <property type="term" value="C:plasma membrane"/>
    <property type="evidence" value="ECO:0007669"/>
    <property type="project" value="UniProtKB-SubCell"/>
</dbReference>
<proteinExistence type="inferred from homology"/>
<organism evidence="11 12">
    <name type="scientific">Roseburia faecis</name>
    <dbReference type="NCBI Taxonomy" id="301302"/>
    <lineage>
        <taxon>Bacteria</taxon>
        <taxon>Bacillati</taxon>
        <taxon>Bacillota</taxon>
        <taxon>Clostridia</taxon>
        <taxon>Lachnospirales</taxon>
        <taxon>Lachnospiraceae</taxon>
        <taxon>Roseburia</taxon>
    </lineage>
</organism>
<evidence type="ECO:0000256" key="6">
    <source>
        <dbReference type="ARBA" id="ARBA00022692"/>
    </source>
</evidence>
<accession>A0A0M6WD52</accession>